<accession>A0A146KAG1</accession>
<sequence length="137" mass="16668">KEQIFFSTYFIPAHIPKYDVEATDFQTEYIWARFRSQPQKDRFILELPEPFQTNKTIEVRRIPAVQFEFAGNDLFLVGCELQRSFENFDEIEKWRRLFVHPFTDNKPRNLQLQNGQDVKLRVFMFKRNQTQFYAISF</sequence>
<dbReference type="EMBL" id="GDID01002793">
    <property type="protein sequence ID" value="JAP93813.1"/>
    <property type="molecule type" value="Transcribed_RNA"/>
</dbReference>
<feature type="non-terminal residue" evidence="1">
    <location>
        <position position="1"/>
    </location>
</feature>
<name>A0A146KAG1_9EUKA</name>
<proteinExistence type="predicted"/>
<protein>
    <submittedName>
        <fullName evidence="1">Uncharacterized protein</fullName>
    </submittedName>
</protein>
<gene>
    <name evidence="1" type="ORF">TPC1_13749</name>
</gene>
<dbReference type="AlphaFoldDB" id="A0A146KAG1"/>
<evidence type="ECO:0000313" key="1">
    <source>
        <dbReference type="EMBL" id="JAP93813.1"/>
    </source>
</evidence>
<feature type="non-terminal residue" evidence="1">
    <location>
        <position position="137"/>
    </location>
</feature>
<organism evidence="1">
    <name type="scientific">Trepomonas sp. PC1</name>
    <dbReference type="NCBI Taxonomy" id="1076344"/>
    <lineage>
        <taxon>Eukaryota</taxon>
        <taxon>Metamonada</taxon>
        <taxon>Diplomonadida</taxon>
        <taxon>Hexamitidae</taxon>
        <taxon>Hexamitinae</taxon>
        <taxon>Trepomonas</taxon>
    </lineage>
</organism>
<reference evidence="1" key="1">
    <citation type="submission" date="2015-07" db="EMBL/GenBank/DDBJ databases">
        <title>Adaptation to a free-living lifestyle via gene acquisitions in the diplomonad Trepomonas sp. PC1.</title>
        <authorList>
            <person name="Xu F."/>
            <person name="Jerlstrom-Hultqvist J."/>
            <person name="Kolisko M."/>
            <person name="Simpson A.G.B."/>
            <person name="Roger A.J."/>
            <person name="Svard S.G."/>
            <person name="Andersson J.O."/>
        </authorList>
    </citation>
    <scope>NUCLEOTIDE SEQUENCE</scope>
    <source>
        <strain evidence="1">PC1</strain>
    </source>
</reference>